<evidence type="ECO:0000313" key="2">
    <source>
        <dbReference type="Proteomes" id="UP000823877"/>
    </source>
</evidence>
<comment type="caution">
    <text evidence="1">The sequence shown here is derived from an EMBL/GenBank/DDBJ whole genome shotgun (WGS) entry which is preliminary data.</text>
</comment>
<evidence type="ECO:0000313" key="1">
    <source>
        <dbReference type="EMBL" id="HJB74473.1"/>
    </source>
</evidence>
<dbReference type="AlphaFoldDB" id="A0A9D2S846"/>
<reference evidence="1" key="2">
    <citation type="submission" date="2021-04" db="EMBL/GenBank/DDBJ databases">
        <authorList>
            <person name="Gilroy R."/>
        </authorList>
    </citation>
    <scope>NUCLEOTIDE SEQUENCE</scope>
    <source>
        <strain evidence="1">CHK188-16595</strain>
    </source>
</reference>
<protein>
    <submittedName>
        <fullName evidence="1">Uncharacterized protein</fullName>
    </submittedName>
</protein>
<sequence>MNDNRLNEKDLDKMLKNSKSGAKIDASGLKSAAQSGHLNDYLSKNLPPDAQKKINSVLSDKEALKKLLSGKEAQELLKKFGKE</sequence>
<gene>
    <name evidence="1" type="ORF">IAA37_02230</name>
</gene>
<organism evidence="1 2">
    <name type="scientific">Candidatus Eubacterium faecale</name>
    <dbReference type="NCBI Taxonomy" id="2838568"/>
    <lineage>
        <taxon>Bacteria</taxon>
        <taxon>Bacillati</taxon>
        <taxon>Bacillota</taxon>
        <taxon>Clostridia</taxon>
        <taxon>Eubacteriales</taxon>
        <taxon>Eubacteriaceae</taxon>
        <taxon>Eubacterium</taxon>
    </lineage>
</organism>
<dbReference type="Proteomes" id="UP000823877">
    <property type="component" value="Unassembled WGS sequence"/>
</dbReference>
<reference evidence="1" key="1">
    <citation type="journal article" date="2021" name="PeerJ">
        <title>Extensive microbial diversity within the chicken gut microbiome revealed by metagenomics and culture.</title>
        <authorList>
            <person name="Gilroy R."/>
            <person name="Ravi A."/>
            <person name="Getino M."/>
            <person name="Pursley I."/>
            <person name="Horton D.L."/>
            <person name="Alikhan N.F."/>
            <person name="Baker D."/>
            <person name="Gharbi K."/>
            <person name="Hall N."/>
            <person name="Watson M."/>
            <person name="Adriaenssens E.M."/>
            <person name="Foster-Nyarko E."/>
            <person name="Jarju S."/>
            <person name="Secka A."/>
            <person name="Antonio M."/>
            <person name="Oren A."/>
            <person name="Chaudhuri R.R."/>
            <person name="La Ragione R."/>
            <person name="Hildebrand F."/>
            <person name="Pallen M.J."/>
        </authorList>
    </citation>
    <scope>NUCLEOTIDE SEQUENCE</scope>
    <source>
        <strain evidence="1">CHK188-16595</strain>
    </source>
</reference>
<name>A0A9D2S846_9FIRM</name>
<proteinExistence type="predicted"/>
<dbReference type="EMBL" id="DWXN01000004">
    <property type="protein sequence ID" value="HJB74473.1"/>
    <property type="molecule type" value="Genomic_DNA"/>
</dbReference>
<accession>A0A9D2S846</accession>